<reference evidence="3" key="2">
    <citation type="submission" date="2019-10" db="EMBL/GenBank/DDBJ databases">
        <title>Conservation and host-specific expression of non-tandemly repeated heterogenous ribosome RNA gene in arbuscular mycorrhizal fungi.</title>
        <authorList>
            <person name="Maeda T."/>
            <person name="Kobayashi Y."/>
            <person name="Nakagawa T."/>
            <person name="Ezawa T."/>
            <person name="Yamaguchi K."/>
            <person name="Bino T."/>
            <person name="Nishimoto Y."/>
            <person name="Shigenobu S."/>
            <person name="Kawaguchi M."/>
        </authorList>
    </citation>
    <scope>NUCLEOTIDE SEQUENCE</scope>
    <source>
        <strain evidence="3">HR1</strain>
    </source>
</reference>
<comment type="caution">
    <text evidence="2">The sequence shown here is derived from an EMBL/GenBank/DDBJ whole genome shotgun (WGS) entry which is preliminary data.</text>
</comment>
<name>A0A2Z6R8R9_9GLOM</name>
<dbReference type="EMBL" id="BEXD01002546">
    <property type="protein sequence ID" value="GBB98645.1"/>
    <property type="molecule type" value="Genomic_DNA"/>
</dbReference>
<evidence type="ECO:0000313" key="4">
    <source>
        <dbReference type="Proteomes" id="UP000247702"/>
    </source>
</evidence>
<organism evidence="2 4">
    <name type="scientific">Rhizophagus clarus</name>
    <dbReference type="NCBI Taxonomy" id="94130"/>
    <lineage>
        <taxon>Eukaryota</taxon>
        <taxon>Fungi</taxon>
        <taxon>Fungi incertae sedis</taxon>
        <taxon>Mucoromycota</taxon>
        <taxon>Glomeromycotina</taxon>
        <taxon>Glomeromycetes</taxon>
        <taxon>Glomerales</taxon>
        <taxon>Glomeraceae</taxon>
        <taxon>Rhizophagus</taxon>
    </lineage>
</organism>
<accession>A0A2Z6R8R9</accession>
<keyword evidence="4" id="KW-1185">Reference proteome</keyword>
<evidence type="ECO:0000313" key="3">
    <source>
        <dbReference type="EMBL" id="GES84007.1"/>
    </source>
</evidence>
<sequence>MNSSDLLDIAKCNRNSYAHMHTLLRRKPPKIFQSTQDKYPDEDTRMTESVQTPKNSGFLITKLHFNKRVSSFHNYVFNNKRIKLLPTDFLSQMDNHDRAPAIIPSTSSTRPVDSDKNLLSGRTNPSHDDVSILKRVKSTYNNGD</sequence>
<reference evidence="2 4" key="1">
    <citation type="submission" date="2017-11" db="EMBL/GenBank/DDBJ databases">
        <title>The genome of Rhizophagus clarus HR1 reveals common genetic basis of auxotrophy among arbuscular mycorrhizal fungi.</title>
        <authorList>
            <person name="Kobayashi Y."/>
        </authorList>
    </citation>
    <scope>NUCLEOTIDE SEQUENCE [LARGE SCALE GENOMIC DNA]</scope>
    <source>
        <strain evidence="2 4">HR1</strain>
    </source>
</reference>
<dbReference type="EMBL" id="BLAL01000075">
    <property type="protein sequence ID" value="GES84007.1"/>
    <property type="molecule type" value="Genomic_DNA"/>
</dbReference>
<evidence type="ECO:0000313" key="2">
    <source>
        <dbReference type="EMBL" id="GBB98645.1"/>
    </source>
</evidence>
<feature type="region of interest" description="Disordered" evidence="1">
    <location>
        <begin position="100"/>
        <end position="144"/>
    </location>
</feature>
<proteinExistence type="predicted"/>
<dbReference type="Proteomes" id="UP000615446">
    <property type="component" value="Unassembled WGS sequence"/>
</dbReference>
<protein>
    <submittedName>
        <fullName evidence="2">Uncharacterized protein</fullName>
    </submittedName>
</protein>
<evidence type="ECO:0000256" key="1">
    <source>
        <dbReference type="SAM" id="MobiDB-lite"/>
    </source>
</evidence>
<dbReference type="AlphaFoldDB" id="A0A2Z6R8R9"/>
<gene>
    <name evidence="3" type="ORF">RCL2_001114900</name>
    <name evidence="2" type="ORF">RclHR1_03290003</name>
</gene>
<dbReference type="Proteomes" id="UP000247702">
    <property type="component" value="Unassembled WGS sequence"/>
</dbReference>